<feature type="region of interest" description="Disordered" evidence="1">
    <location>
        <begin position="121"/>
        <end position="140"/>
    </location>
</feature>
<name>A0A7S8RH20_9MICO</name>
<organism evidence="2 3">
    <name type="scientific">Microbacterium schleiferi</name>
    <dbReference type="NCBI Taxonomy" id="69362"/>
    <lineage>
        <taxon>Bacteria</taxon>
        <taxon>Bacillati</taxon>
        <taxon>Actinomycetota</taxon>
        <taxon>Actinomycetes</taxon>
        <taxon>Micrococcales</taxon>
        <taxon>Microbacteriaceae</taxon>
        <taxon>Microbacterium</taxon>
    </lineage>
</organism>
<evidence type="ECO:0000313" key="2">
    <source>
        <dbReference type="EMBL" id="QPE04991.1"/>
    </source>
</evidence>
<gene>
    <name evidence="2" type="ORF">IT882_02385</name>
</gene>
<feature type="compositionally biased region" description="Basic and acidic residues" evidence="1">
    <location>
        <begin position="7"/>
        <end position="16"/>
    </location>
</feature>
<reference evidence="2 3" key="1">
    <citation type="submission" date="2020-11" db="EMBL/GenBank/DDBJ databases">
        <title>Amino acid is mineralized and recycled by bacteria in oceanic microbiome.</title>
        <authorList>
            <person name="Zheng L.Y."/>
        </authorList>
    </citation>
    <scope>NUCLEOTIDE SEQUENCE [LARGE SCALE GENOMIC DNA]</scope>
    <source>
        <strain evidence="2 3">A32-1</strain>
    </source>
</reference>
<evidence type="ECO:0000256" key="1">
    <source>
        <dbReference type="SAM" id="MobiDB-lite"/>
    </source>
</evidence>
<feature type="compositionally biased region" description="Low complexity" evidence="1">
    <location>
        <begin position="17"/>
        <end position="30"/>
    </location>
</feature>
<dbReference type="AlphaFoldDB" id="A0A7S8RH20"/>
<dbReference type="Pfam" id="PF11903">
    <property type="entry name" value="ParD_like"/>
    <property type="match status" value="1"/>
</dbReference>
<evidence type="ECO:0008006" key="4">
    <source>
        <dbReference type="Google" id="ProtNLM"/>
    </source>
</evidence>
<dbReference type="RefSeq" id="WP_195693012.1">
    <property type="nucleotide sequence ID" value="NZ_CP064760.1"/>
</dbReference>
<dbReference type="InterPro" id="IPR021831">
    <property type="entry name" value="ParD-like"/>
</dbReference>
<protein>
    <recommendedName>
        <fullName evidence="4">ParD-like antitoxin of type II toxin-antitoxin system</fullName>
    </recommendedName>
</protein>
<sequence length="140" mass="15476">MATMPSRVDRRLHDDAQQAAAQHSRSTAQQIDHWARIGQQLEAARQTTDDAVEQVLAGRRTYDALTEEAQAVVRATWDERIEHTVAGLDFTSELEKAGIPWAESDEPVRLVSREAGRTRCARGVDPGTIRTTVASDRPAS</sequence>
<accession>A0A7S8RH20</accession>
<dbReference type="Proteomes" id="UP000594480">
    <property type="component" value="Chromosome"/>
</dbReference>
<proteinExistence type="predicted"/>
<feature type="region of interest" description="Disordered" evidence="1">
    <location>
        <begin position="1"/>
        <end position="31"/>
    </location>
</feature>
<dbReference type="EMBL" id="CP064760">
    <property type="protein sequence ID" value="QPE04991.1"/>
    <property type="molecule type" value="Genomic_DNA"/>
</dbReference>
<evidence type="ECO:0000313" key="3">
    <source>
        <dbReference type="Proteomes" id="UP000594480"/>
    </source>
</evidence>
<dbReference type="KEGG" id="msf:IT882_02385"/>
<keyword evidence="3" id="KW-1185">Reference proteome</keyword>